<dbReference type="InterPro" id="IPR024078">
    <property type="entry name" value="LmbE-like_dom_sf"/>
</dbReference>
<keyword evidence="2" id="KW-1185">Reference proteome</keyword>
<dbReference type="InterPro" id="IPR003737">
    <property type="entry name" value="GlcNAc_PI_deacetylase-related"/>
</dbReference>
<sequence length="225" mass="25003">MKEKDVVLVIAPHPDDETLGCGGALLKHKAKGDEVHWLIVTEMREDLGFAPEKQQQRQAEIEAAAKAYGFAQTHHLGWPVMQLDLVPMSDLVTSIAQVVQEIGATTLYLPYRGDAHSDHAYVFDAAVACSKSFRYPSVKRVRVYETLSETNFGLNTQDSGFQPNLFIDISDHLEGKIDIMRIFASEMAPHPFPRSEVSIRALASLRGSQVACMAAESFMQLKDIQ</sequence>
<gene>
    <name evidence="1" type="ORF">HQN79_08315</name>
</gene>
<proteinExistence type="predicted"/>
<name>A0A7D4NKW0_9GAMM</name>
<dbReference type="GO" id="GO:0016811">
    <property type="term" value="F:hydrolase activity, acting on carbon-nitrogen (but not peptide) bonds, in linear amides"/>
    <property type="evidence" value="ECO:0007669"/>
    <property type="project" value="TreeGrafter"/>
</dbReference>
<dbReference type="PANTHER" id="PTHR12993:SF11">
    <property type="entry name" value="N-ACETYLGLUCOSAMINYL-PHOSPHATIDYLINOSITOL DE-N-ACETYLASE"/>
    <property type="match status" value="1"/>
</dbReference>
<dbReference type="Pfam" id="PF02585">
    <property type="entry name" value="PIG-L"/>
    <property type="match status" value="1"/>
</dbReference>
<evidence type="ECO:0000313" key="2">
    <source>
        <dbReference type="Proteomes" id="UP000504724"/>
    </source>
</evidence>
<dbReference type="SUPFAM" id="SSF102588">
    <property type="entry name" value="LmbE-like"/>
    <property type="match status" value="1"/>
</dbReference>
<dbReference type="EMBL" id="CP054020">
    <property type="protein sequence ID" value="QKI89569.1"/>
    <property type="molecule type" value="Genomic_DNA"/>
</dbReference>
<evidence type="ECO:0000313" key="1">
    <source>
        <dbReference type="EMBL" id="QKI89569.1"/>
    </source>
</evidence>
<dbReference type="KEGG" id="txa:HQN79_08315"/>
<accession>A0A7D4NKW0</accession>
<dbReference type="PANTHER" id="PTHR12993">
    <property type="entry name" value="N-ACETYLGLUCOSAMINYL-PHOSPHATIDYLINOSITOL DE-N-ACETYLASE-RELATED"/>
    <property type="match status" value="1"/>
</dbReference>
<reference evidence="1 2" key="1">
    <citation type="submission" date="2020-05" db="EMBL/GenBank/DDBJ databases">
        <title>Thiomicrorhabdus sediminis sp.nov. and Thiomicrorhabdus xiamenensis sp.nov., novel sulfur-oxidizing bacteria isolated from coastal sediment.</title>
        <authorList>
            <person name="Liu X."/>
        </authorList>
    </citation>
    <scope>NUCLEOTIDE SEQUENCE [LARGE SCALE GENOMIC DNA]</scope>
    <source>
        <strain evidence="1 2">G2</strain>
    </source>
</reference>
<dbReference type="AlphaFoldDB" id="A0A7D4NKW0"/>
<dbReference type="Proteomes" id="UP000504724">
    <property type="component" value="Chromosome"/>
</dbReference>
<protein>
    <submittedName>
        <fullName evidence="1">PIG-L family deacetylase</fullName>
    </submittedName>
</protein>
<organism evidence="1 2">
    <name type="scientific">Thiomicrorhabdus xiamenensis</name>
    <dbReference type="NCBI Taxonomy" id="2739063"/>
    <lineage>
        <taxon>Bacteria</taxon>
        <taxon>Pseudomonadati</taxon>
        <taxon>Pseudomonadota</taxon>
        <taxon>Gammaproteobacteria</taxon>
        <taxon>Thiotrichales</taxon>
        <taxon>Piscirickettsiaceae</taxon>
        <taxon>Thiomicrorhabdus</taxon>
    </lineage>
</organism>
<dbReference type="Gene3D" id="3.40.50.10320">
    <property type="entry name" value="LmbE-like"/>
    <property type="match status" value="1"/>
</dbReference>